<keyword evidence="1" id="KW-0812">Transmembrane</keyword>
<dbReference type="EMBL" id="JAUSUQ010000008">
    <property type="protein sequence ID" value="MDQ0339524.1"/>
    <property type="molecule type" value="Genomic_DNA"/>
</dbReference>
<comment type="caution">
    <text evidence="2">The sequence shown here is derived from an EMBL/GenBank/DDBJ whole genome shotgun (WGS) entry which is preliminary data.</text>
</comment>
<sequence>MSELKEQLIIFITNTLNALPAEVIVVIISTFPILELRGGLPWALLEYGMPFWKAYWLSVVGNMLPVIPLLLLFRPLSDVLMRFKWYARFYDWLYNRTMRKSEKVQRYGALGLILFTAVPFPTTGAWTACVAASLFNIRLSYAFSAILAGVLIAGLLVGAAFGLITFSL</sequence>
<gene>
    <name evidence="2" type="ORF">J2S00_002312</name>
</gene>
<dbReference type="InterPro" id="IPR009577">
    <property type="entry name" value="Sm_multidrug_ex"/>
</dbReference>
<protein>
    <submittedName>
        <fullName evidence="2">Membrane protein</fullName>
    </submittedName>
</protein>
<reference evidence="2 3" key="1">
    <citation type="submission" date="2023-07" db="EMBL/GenBank/DDBJ databases">
        <title>Genomic Encyclopedia of Type Strains, Phase IV (KMG-IV): sequencing the most valuable type-strain genomes for metagenomic binning, comparative biology and taxonomic classification.</title>
        <authorList>
            <person name="Goeker M."/>
        </authorList>
    </citation>
    <scope>NUCLEOTIDE SEQUENCE [LARGE SCALE GENOMIC DNA]</scope>
    <source>
        <strain evidence="2 3">DSM 17740</strain>
    </source>
</reference>
<feature type="transmembrane region" description="Helical" evidence="1">
    <location>
        <begin position="9"/>
        <end position="34"/>
    </location>
</feature>
<organism evidence="2 3">
    <name type="scientific">Caldalkalibacillus uzonensis</name>
    <dbReference type="NCBI Taxonomy" id="353224"/>
    <lineage>
        <taxon>Bacteria</taxon>
        <taxon>Bacillati</taxon>
        <taxon>Bacillota</taxon>
        <taxon>Bacilli</taxon>
        <taxon>Bacillales</taxon>
        <taxon>Bacillaceae</taxon>
        <taxon>Caldalkalibacillus</taxon>
    </lineage>
</organism>
<dbReference type="Pfam" id="PF06695">
    <property type="entry name" value="Sm_multidrug_ex"/>
    <property type="match status" value="1"/>
</dbReference>
<keyword evidence="3" id="KW-1185">Reference proteome</keyword>
<name>A0ABU0CT50_9BACI</name>
<keyword evidence="1" id="KW-1133">Transmembrane helix</keyword>
<feature type="transmembrane region" description="Helical" evidence="1">
    <location>
        <begin position="107"/>
        <end position="135"/>
    </location>
</feature>
<keyword evidence="1" id="KW-0472">Membrane</keyword>
<evidence type="ECO:0000313" key="2">
    <source>
        <dbReference type="EMBL" id="MDQ0339524.1"/>
    </source>
</evidence>
<feature type="transmembrane region" description="Helical" evidence="1">
    <location>
        <begin position="54"/>
        <end position="73"/>
    </location>
</feature>
<evidence type="ECO:0000256" key="1">
    <source>
        <dbReference type="SAM" id="Phobius"/>
    </source>
</evidence>
<accession>A0ABU0CT50</accession>
<dbReference type="PANTHER" id="PTHR36007:SF2">
    <property type="entry name" value="TRANSPORT PROTEIN-RELATED"/>
    <property type="match status" value="1"/>
</dbReference>
<dbReference type="RefSeq" id="WP_307339629.1">
    <property type="nucleotide sequence ID" value="NZ_JAUSUQ010000008.1"/>
</dbReference>
<proteinExistence type="predicted"/>
<dbReference type="PANTHER" id="PTHR36007">
    <property type="entry name" value="TRANSPORT PROTEIN-RELATED"/>
    <property type="match status" value="1"/>
</dbReference>
<feature type="transmembrane region" description="Helical" evidence="1">
    <location>
        <begin position="141"/>
        <end position="166"/>
    </location>
</feature>
<evidence type="ECO:0000313" key="3">
    <source>
        <dbReference type="Proteomes" id="UP001232445"/>
    </source>
</evidence>
<dbReference type="Proteomes" id="UP001232445">
    <property type="component" value="Unassembled WGS sequence"/>
</dbReference>